<keyword evidence="2" id="KW-1185">Reference proteome</keyword>
<evidence type="ECO:0000313" key="1">
    <source>
        <dbReference type="EMBL" id="GBM66985.1"/>
    </source>
</evidence>
<organism evidence="1 2">
    <name type="scientific">Araneus ventricosus</name>
    <name type="common">Orbweaver spider</name>
    <name type="synonym">Epeira ventricosa</name>
    <dbReference type="NCBI Taxonomy" id="182803"/>
    <lineage>
        <taxon>Eukaryota</taxon>
        <taxon>Metazoa</taxon>
        <taxon>Ecdysozoa</taxon>
        <taxon>Arthropoda</taxon>
        <taxon>Chelicerata</taxon>
        <taxon>Arachnida</taxon>
        <taxon>Araneae</taxon>
        <taxon>Araneomorphae</taxon>
        <taxon>Entelegynae</taxon>
        <taxon>Araneoidea</taxon>
        <taxon>Araneidae</taxon>
        <taxon>Araneus</taxon>
    </lineage>
</organism>
<dbReference type="EMBL" id="BGPR01002055">
    <property type="protein sequence ID" value="GBM66985.1"/>
    <property type="molecule type" value="Genomic_DNA"/>
</dbReference>
<dbReference type="Proteomes" id="UP000499080">
    <property type="component" value="Unassembled WGS sequence"/>
</dbReference>
<gene>
    <name evidence="1" type="ORF">AVEN_111007_1</name>
</gene>
<proteinExistence type="predicted"/>
<comment type="caution">
    <text evidence="1">The sequence shown here is derived from an EMBL/GenBank/DDBJ whole genome shotgun (WGS) entry which is preliminary data.</text>
</comment>
<reference evidence="1 2" key="1">
    <citation type="journal article" date="2019" name="Sci. Rep.">
        <title>Orb-weaving spider Araneus ventricosus genome elucidates the spidroin gene catalogue.</title>
        <authorList>
            <person name="Kono N."/>
            <person name="Nakamura H."/>
            <person name="Ohtoshi R."/>
            <person name="Moran D.A.P."/>
            <person name="Shinohara A."/>
            <person name="Yoshida Y."/>
            <person name="Fujiwara M."/>
            <person name="Mori M."/>
            <person name="Tomita M."/>
            <person name="Arakawa K."/>
        </authorList>
    </citation>
    <scope>NUCLEOTIDE SEQUENCE [LARGE SCALE GENOMIC DNA]</scope>
</reference>
<sequence>MAGLSELVSTPWKVCKKRGREADEVFVDTDEGKTRAGFEPIEEVDVLPPALSRPHQGTFEAVVMEYREKKGGEDNY</sequence>
<evidence type="ECO:0000313" key="2">
    <source>
        <dbReference type="Proteomes" id="UP000499080"/>
    </source>
</evidence>
<accession>A0A4Y2HNR9</accession>
<name>A0A4Y2HNR9_ARAVE</name>
<dbReference type="AlphaFoldDB" id="A0A4Y2HNR9"/>
<protein>
    <submittedName>
        <fullName evidence="1">Uncharacterized protein</fullName>
    </submittedName>
</protein>